<accession>A0A844H1W9</accession>
<dbReference type="EMBL" id="WMIF01000001">
    <property type="protein sequence ID" value="MTH33251.1"/>
    <property type="molecule type" value="Genomic_DNA"/>
</dbReference>
<evidence type="ECO:0000313" key="4">
    <source>
        <dbReference type="Proteomes" id="UP000442533"/>
    </source>
</evidence>
<dbReference type="AlphaFoldDB" id="A0A844H1W9"/>
<dbReference type="PANTHER" id="PTHR32309:SF13">
    <property type="entry name" value="FERRIC ENTEROBACTIN TRANSPORT PROTEIN FEPE"/>
    <property type="match status" value="1"/>
</dbReference>
<dbReference type="Proteomes" id="UP000442533">
    <property type="component" value="Unassembled WGS sequence"/>
</dbReference>
<feature type="compositionally biased region" description="Pro residues" evidence="1">
    <location>
        <begin position="1"/>
        <end position="11"/>
    </location>
</feature>
<feature type="transmembrane region" description="Helical" evidence="2">
    <location>
        <begin position="49"/>
        <end position="71"/>
    </location>
</feature>
<feature type="region of interest" description="Disordered" evidence="1">
    <location>
        <begin position="1"/>
        <end position="31"/>
    </location>
</feature>
<evidence type="ECO:0000256" key="1">
    <source>
        <dbReference type="SAM" id="MobiDB-lite"/>
    </source>
</evidence>
<dbReference type="OrthoDB" id="7800844at2"/>
<name>A0A844H1W9_9RHOB</name>
<dbReference type="GO" id="GO:0005886">
    <property type="term" value="C:plasma membrane"/>
    <property type="evidence" value="ECO:0007669"/>
    <property type="project" value="TreeGrafter"/>
</dbReference>
<comment type="caution">
    <text evidence="3">The sequence shown here is derived from an EMBL/GenBank/DDBJ whole genome shotgun (WGS) entry which is preliminary data.</text>
</comment>
<dbReference type="InterPro" id="IPR050445">
    <property type="entry name" value="Bact_polysacc_biosynth/exp"/>
</dbReference>
<keyword evidence="2" id="KW-0812">Transmembrane</keyword>
<gene>
    <name evidence="3" type="ORF">GL279_01420</name>
</gene>
<keyword evidence="4" id="KW-1185">Reference proteome</keyword>
<feature type="transmembrane region" description="Helical" evidence="2">
    <location>
        <begin position="385"/>
        <end position="408"/>
    </location>
</feature>
<organism evidence="3 4">
    <name type="scientific">Paracoccus limosus</name>
    <dbReference type="NCBI Taxonomy" id="913252"/>
    <lineage>
        <taxon>Bacteria</taxon>
        <taxon>Pseudomonadati</taxon>
        <taxon>Pseudomonadota</taxon>
        <taxon>Alphaproteobacteria</taxon>
        <taxon>Rhodobacterales</taxon>
        <taxon>Paracoccaceae</taxon>
        <taxon>Paracoccus</taxon>
    </lineage>
</organism>
<evidence type="ECO:0000256" key="2">
    <source>
        <dbReference type="SAM" id="Phobius"/>
    </source>
</evidence>
<dbReference type="GO" id="GO:0004713">
    <property type="term" value="F:protein tyrosine kinase activity"/>
    <property type="evidence" value="ECO:0007669"/>
    <property type="project" value="TreeGrafter"/>
</dbReference>
<sequence length="412" mass="45563">MPQPAVRPAPQNPGAQAPALRPNAPPPAVPGAPAVRPTVPIAQPRRRHWLLLASFVVMVVVPSLFWAWYLWARASDQYVSTVGFAVHKEGGVPSIDLLGGLGALAGGASSATDSDVLYEYIRSQDMVEKIDQKLNLRQKFSRDWPHDFVFAYNPDGHIEDLTDYWPRQVKVLYDTSTSLITLKVLAFSPDDAQQIAQAVFEESANKINDLSAIARADTLRLTEEELAKARGELTRTRQAMTDFRIRSQIVDPTADLTSQMGVLSGLQAKLAEQLVANDLLLDNAKPTDHRVIQSQQKIEALRKLIEAERSKFGSSSSGPAGESYSQLMAEYEKLMVDREFAEGAYRAARVAYETSLAEAQRKSRYLAAHIEPKVAQSSTAPNRPWLLLIVAGLLLTGWSILVLIYYSIRDRA</sequence>
<reference evidence="3 4" key="1">
    <citation type="submission" date="2019-11" db="EMBL/GenBank/DDBJ databases">
        <authorList>
            <person name="Dong K."/>
        </authorList>
    </citation>
    <scope>NUCLEOTIDE SEQUENCE [LARGE SCALE GENOMIC DNA]</scope>
    <source>
        <strain evidence="3 4">JCM 17370</strain>
    </source>
</reference>
<evidence type="ECO:0000313" key="3">
    <source>
        <dbReference type="EMBL" id="MTH33251.1"/>
    </source>
</evidence>
<dbReference type="PANTHER" id="PTHR32309">
    <property type="entry name" value="TYROSINE-PROTEIN KINASE"/>
    <property type="match status" value="1"/>
</dbReference>
<keyword evidence="2" id="KW-0472">Membrane</keyword>
<feature type="compositionally biased region" description="Low complexity" evidence="1">
    <location>
        <begin position="12"/>
        <end position="22"/>
    </location>
</feature>
<protein>
    <submittedName>
        <fullName evidence="3">Capsule biosynthesis protein</fullName>
    </submittedName>
</protein>
<keyword evidence="2" id="KW-1133">Transmembrane helix</keyword>
<proteinExistence type="predicted"/>